<dbReference type="PANTHER" id="PTHR35936">
    <property type="entry name" value="MEMBRANE-BOUND LYTIC MUREIN TRANSGLYCOSYLASE F"/>
    <property type="match status" value="1"/>
</dbReference>
<feature type="signal peptide" evidence="2">
    <location>
        <begin position="1"/>
        <end position="25"/>
    </location>
</feature>
<dbReference type="Pfam" id="PF00497">
    <property type="entry name" value="SBP_bac_3"/>
    <property type="match status" value="1"/>
</dbReference>
<evidence type="ECO:0000259" key="3">
    <source>
        <dbReference type="SMART" id="SM00062"/>
    </source>
</evidence>
<feature type="domain" description="Solute-binding protein family 3/N-terminal" evidence="3">
    <location>
        <begin position="30"/>
        <end position="279"/>
    </location>
</feature>
<comment type="caution">
    <text evidence="4">The sequence shown here is derived from an EMBL/GenBank/DDBJ whole genome shotgun (WGS) entry which is preliminary data.</text>
</comment>
<dbReference type="SUPFAM" id="SSF53850">
    <property type="entry name" value="Periplasmic binding protein-like II"/>
    <property type="match status" value="1"/>
</dbReference>
<keyword evidence="5" id="KW-1185">Reference proteome</keyword>
<feature type="chain" id="PRO_5015592546" evidence="2">
    <location>
        <begin position="26"/>
        <end position="286"/>
    </location>
</feature>
<keyword evidence="1 2" id="KW-0732">Signal</keyword>
<protein>
    <submittedName>
        <fullName evidence="4">ABC transporter substrate-binding protein</fullName>
    </submittedName>
</protein>
<dbReference type="SMART" id="SM00062">
    <property type="entry name" value="PBPb"/>
    <property type="match status" value="1"/>
</dbReference>
<accession>A0A2S9Q9T2</accession>
<dbReference type="PANTHER" id="PTHR35936:SF17">
    <property type="entry name" value="ARGININE-BINDING EXTRACELLULAR PROTEIN ARTP"/>
    <property type="match status" value="1"/>
</dbReference>
<proteinExistence type="predicted"/>
<dbReference type="InterPro" id="IPR001638">
    <property type="entry name" value="Solute-binding_3/MltF_N"/>
</dbReference>
<dbReference type="OrthoDB" id="9807134at2"/>
<evidence type="ECO:0000313" key="5">
    <source>
        <dbReference type="Proteomes" id="UP000237682"/>
    </source>
</evidence>
<reference evidence="4 5" key="1">
    <citation type="submission" date="2018-02" db="EMBL/GenBank/DDBJ databases">
        <title>Whole genome sequencing of endophytic bacterium.</title>
        <authorList>
            <person name="Eedara R."/>
            <person name="Podile A.R."/>
        </authorList>
    </citation>
    <scope>NUCLEOTIDE SEQUENCE [LARGE SCALE GENOMIC DNA]</scope>
    <source>
        <strain evidence="4 5">RP1T</strain>
    </source>
</reference>
<organism evidence="4 5">
    <name type="scientific">Labrys okinawensis</name>
    <dbReference type="NCBI Taxonomy" id="346911"/>
    <lineage>
        <taxon>Bacteria</taxon>
        <taxon>Pseudomonadati</taxon>
        <taxon>Pseudomonadota</taxon>
        <taxon>Alphaproteobacteria</taxon>
        <taxon>Hyphomicrobiales</taxon>
        <taxon>Xanthobacteraceae</taxon>
        <taxon>Labrys</taxon>
    </lineage>
</organism>
<gene>
    <name evidence="4" type="ORF">C5L14_17785</name>
</gene>
<dbReference type="EMBL" id="PUEJ01000006">
    <property type="protein sequence ID" value="PRH86102.1"/>
    <property type="molecule type" value="Genomic_DNA"/>
</dbReference>
<sequence length="286" mass="31050">MMKKTLISTAILALATLVSVPAAQAKEWKTVTIGLEGAYEPWNLTKPDGTMDGFEVDLAKDLCGRIKVECKFIAQDWDGMIPSLNAGKFDVIMDGMSITEERKKQIDFSRPYAGERAGFATLKSNDLAKLAGTGTVVTLSGDPAKDKATLDTLREALKGKSVGVQVATNYAEWLAKNFKDTITVTEYKTVGEADLDLAAGRVDATVGDVTFYYSVLSRPDHSEMTLAGPEITGPVWSEGIGPAFRKSDPELRDMFDKAIGEALADGTIKKLSMKWFKTDMSPQTKS</sequence>
<evidence type="ECO:0000313" key="4">
    <source>
        <dbReference type="EMBL" id="PRH86102.1"/>
    </source>
</evidence>
<dbReference type="Proteomes" id="UP000237682">
    <property type="component" value="Unassembled WGS sequence"/>
</dbReference>
<dbReference type="AlphaFoldDB" id="A0A2S9Q9T2"/>
<evidence type="ECO:0000256" key="2">
    <source>
        <dbReference type="SAM" id="SignalP"/>
    </source>
</evidence>
<dbReference type="Gene3D" id="3.40.190.10">
    <property type="entry name" value="Periplasmic binding protein-like II"/>
    <property type="match status" value="2"/>
</dbReference>
<evidence type="ECO:0000256" key="1">
    <source>
        <dbReference type="ARBA" id="ARBA00022729"/>
    </source>
</evidence>
<name>A0A2S9Q9T2_9HYPH</name>